<dbReference type="Pfam" id="PF25212">
    <property type="entry name" value="HVO_A0114"/>
    <property type="match status" value="1"/>
</dbReference>
<evidence type="ECO:0000313" key="3">
    <source>
        <dbReference type="Proteomes" id="UP001596312"/>
    </source>
</evidence>
<reference evidence="2" key="3">
    <citation type="submission" date="2024-09" db="EMBL/GenBank/DDBJ databases">
        <authorList>
            <person name="Sun Q."/>
        </authorList>
    </citation>
    <scope>NUCLEOTIDE SEQUENCE</scope>
    <source>
        <strain evidence="2">CGMCC 1.15793</strain>
    </source>
</reference>
<dbReference type="AlphaFoldDB" id="A0ABD5V7I0"/>
<sequence>MKTDNGNETESDERVLHIRFKQSDSESVEAALAALDQGETPEPYLEVVFHDPVQLHQVTRPKNLELLQVITSEHPESIRETARIVERDVRQVHRNLNELESLGLIDLDTVGQSKRPTVWYDSISVDLSLDHPVNDRRGVKA</sequence>
<keyword evidence="3" id="KW-1185">Reference proteome</keyword>
<name>A0ABD5V7I0_9EURY</name>
<proteinExistence type="predicted"/>
<dbReference type="EMBL" id="JBHSXQ010000015">
    <property type="protein sequence ID" value="MFC6907273.1"/>
    <property type="molecule type" value="Genomic_DNA"/>
</dbReference>
<evidence type="ECO:0000313" key="1">
    <source>
        <dbReference type="EMBL" id="MFC6907252.1"/>
    </source>
</evidence>
<reference evidence="2" key="1">
    <citation type="journal article" date="2014" name="Int. J. Syst. Evol. Microbiol.">
        <title>Complete genome sequence of Corynebacterium casei LMG S-19264T (=DSM 44701T), isolated from a smear-ripened cheese.</title>
        <authorList>
            <consortium name="US DOE Joint Genome Institute (JGI-PGF)"/>
            <person name="Walter F."/>
            <person name="Albersmeier A."/>
            <person name="Kalinowski J."/>
            <person name="Ruckert C."/>
        </authorList>
    </citation>
    <scope>NUCLEOTIDE SEQUENCE [LARGE SCALE GENOMIC DNA]</scope>
    <source>
        <strain evidence="2">CGMCC 1.15793</strain>
    </source>
</reference>
<reference evidence="3" key="2">
    <citation type="journal article" date="2019" name="Int. J. Syst. Evol. Microbiol.">
        <title>The Global Catalogue of Microorganisms (GCM) 10K type strain sequencing project: providing services to taxonomists for standard genome sequencing and annotation.</title>
        <authorList>
            <consortium name="The Broad Institute Genomics Platform"/>
            <consortium name="The Broad Institute Genome Sequencing Center for Infectious Disease"/>
            <person name="Wu L."/>
            <person name="Ma J."/>
        </authorList>
    </citation>
    <scope>NUCLEOTIDE SEQUENCE [LARGE SCALE GENOMIC DNA]</scope>
    <source>
        <strain evidence="3">CGMCC 1.3240</strain>
    </source>
</reference>
<accession>A0ABD5V7I0</accession>
<organism evidence="2 3">
    <name type="scientific">Halalkalicoccus tibetensis</name>
    <dbReference type="NCBI Taxonomy" id="175632"/>
    <lineage>
        <taxon>Archaea</taxon>
        <taxon>Methanobacteriati</taxon>
        <taxon>Methanobacteriota</taxon>
        <taxon>Stenosarchaea group</taxon>
        <taxon>Halobacteria</taxon>
        <taxon>Halobacteriales</taxon>
        <taxon>Halococcaceae</taxon>
        <taxon>Halalkalicoccus</taxon>
    </lineage>
</organism>
<comment type="caution">
    <text evidence="2">The sequence shown here is derived from an EMBL/GenBank/DDBJ whole genome shotgun (WGS) entry which is preliminary data.</text>
</comment>
<gene>
    <name evidence="1" type="ORF">ACFQGH_18910</name>
    <name evidence="2" type="ORF">ACFQGH_19015</name>
</gene>
<evidence type="ECO:0000313" key="2">
    <source>
        <dbReference type="EMBL" id="MFC6907273.1"/>
    </source>
</evidence>
<dbReference type="EMBL" id="JBHSXQ010000014">
    <property type="protein sequence ID" value="MFC6907252.1"/>
    <property type="molecule type" value="Genomic_DNA"/>
</dbReference>
<dbReference type="Proteomes" id="UP001596312">
    <property type="component" value="Unassembled WGS sequence"/>
</dbReference>
<protein>
    <submittedName>
        <fullName evidence="2">Transcriptional regulator</fullName>
    </submittedName>
</protein>
<dbReference type="RefSeq" id="WP_340605857.1">
    <property type="nucleotide sequence ID" value="NZ_JBBMXV010000014.1"/>
</dbReference>